<sequence length="405" mass="46289">MNQLIKSSLPSGYNEEEENSRPSQEEIQETADRTRNALEKLVNKKISAAQPKNVVKKESEANYFRYTPAQQGANFNSGAQQRIIKVVEMKADPFEPPKFKHKKVPTGPGSPPAPVLHSPPRKVTAQEQKDWIIPPCLQDVQINDKFALFSESLYTAARISREEVKQRNSLQHKMAEKEKMKKEENLRELAQKARENRAGFSNQQASKSDESNSEYDSEEDSFSKMKERDELRRQKQKEREKEYRLSKMGSEARTKYLSRNDNRDISEKISLGLARPTASKDSLMDSRLFNQVEGIASGFRDDDAYNIYDKPLFSGSTANSIYKPTRNTDDYEDQEGVNNMLKQDRFGANLSSRGFKGADPSQSRSGPVEFQKEMSFADPFQLEEFSNELSKKRPAEDSDSNPNKR</sequence>
<evidence type="ECO:0000256" key="4">
    <source>
        <dbReference type="SAM" id="MobiDB-lite"/>
    </source>
</evidence>
<dbReference type="GO" id="GO:0000398">
    <property type="term" value="P:mRNA splicing, via spliceosome"/>
    <property type="evidence" value="ECO:0007669"/>
    <property type="project" value="InterPro"/>
</dbReference>
<comment type="subcellular location">
    <subcellularLocation>
        <location evidence="3">Nucleus</location>
    </subcellularLocation>
</comment>
<protein>
    <recommendedName>
        <fullName evidence="2 3">Pre-mRNA-processing protein 45</fullName>
    </recommendedName>
</protein>
<comment type="similarity">
    <text evidence="1 3">Belongs to the SNW family.</text>
</comment>
<keyword evidence="3" id="KW-0507">mRNA processing</keyword>
<feature type="domain" description="SKI-interacting protein SKIP SNW" evidence="5">
    <location>
        <begin position="63"/>
        <end position="137"/>
    </location>
</feature>
<evidence type="ECO:0000256" key="3">
    <source>
        <dbReference type="RuleBase" id="RU367140"/>
    </source>
</evidence>
<feature type="region of interest" description="Disordered" evidence="4">
    <location>
        <begin position="94"/>
        <end position="126"/>
    </location>
</feature>
<evidence type="ECO:0000256" key="2">
    <source>
        <dbReference type="ARBA" id="ARBA00022160"/>
    </source>
</evidence>
<name>A0A137PAE2_CONC2</name>
<dbReference type="STRING" id="796925.A0A137PAE2"/>
<comment type="subunit">
    <text evidence="3">Associated with the spliceosome.</text>
</comment>
<dbReference type="AlphaFoldDB" id="A0A137PAE2"/>
<evidence type="ECO:0000259" key="5">
    <source>
        <dbReference type="Pfam" id="PF02731"/>
    </source>
</evidence>
<feature type="compositionally biased region" description="Polar residues" evidence="4">
    <location>
        <begin position="1"/>
        <end position="11"/>
    </location>
</feature>
<keyword evidence="3" id="KW-0539">Nucleus</keyword>
<organism evidence="6 7">
    <name type="scientific">Conidiobolus coronatus (strain ATCC 28846 / CBS 209.66 / NRRL 28638)</name>
    <name type="common">Delacroixia coronata</name>
    <dbReference type="NCBI Taxonomy" id="796925"/>
    <lineage>
        <taxon>Eukaryota</taxon>
        <taxon>Fungi</taxon>
        <taxon>Fungi incertae sedis</taxon>
        <taxon>Zoopagomycota</taxon>
        <taxon>Entomophthoromycotina</taxon>
        <taxon>Entomophthoromycetes</taxon>
        <taxon>Entomophthorales</taxon>
        <taxon>Ancylistaceae</taxon>
        <taxon>Conidiobolus</taxon>
    </lineage>
</organism>
<dbReference type="InterPro" id="IPR004015">
    <property type="entry name" value="SKI-int_prot_SKIP_SNW-dom"/>
</dbReference>
<feature type="compositionally biased region" description="Basic and acidic residues" evidence="4">
    <location>
        <begin position="19"/>
        <end position="35"/>
    </location>
</feature>
<dbReference type="InterPro" id="IPR017862">
    <property type="entry name" value="SKI-int_prot_SKIP"/>
</dbReference>
<feature type="region of interest" description="Disordered" evidence="4">
    <location>
        <begin position="350"/>
        <end position="405"/>
    </location>
</feature>
<feature type="compositionally biased region" description="Acidic residues" evidence="4">
    <location>
        <begin position="211"/>
        <end position="220"/>
    </location>
</feature>
<proteinExistence type="inferred from homology"/>
<comment type="function">
    <text evidence="3">Involved in pre-mRNA splicing.</text>
</comment>
<dbReference type="Pfam" id="PF02731">
    <property type="entry name" value="SKIP_SNW"/>
    <property type="match status" value="1"/>
</dbReference>
<keyword evidence="3" id="KW-0508">mRNA splicing</keyword>
<dbReference type="EMBL" id="KQ964463">
    <property type="protein sequence ID" value="KXN71976.1"/>
    <property type="molecule type" value="Genomic_DNA"/>
</dbReference>
<gene>
    <name evidence="6" type="ORF">CONCODRAFT_78063</name>
</gene>
<feature type="region of interest" description="Disordered" evidence="4">
    <location>
        <begin position="1"/>
        <end position="35"/>
    </location>
</feature>
<evidence type="ECO:0000313" key="7">
    <source>
        <dbReference type="Proteomes" id="UP000070444"/>
    </source>
</evidence>
<dbReference type="PANTHER" id="PTHR12096">
    <property type="entry name" value="NUCLEAR PROTEIN SKIP-RELATED"/>
    <property type="match status" value="1"/>
</dbReference>
<evidence type="ECO:0000313" key="6">
    <source>
        <dbReference type="EMBL" id="KXN71976.1"/>
    </source>
</evidence>
<accession>A0A137PAE2</accession>
<dbReference type="GO" id="GO:0005681">
    <property type="term" value="C:spliceosomal complex"/>
    <property type="evidence" value="ECO:0007669"/>
    <property type="project" value="UniProtKB-UniRule"/>
</dbReference>
<keyword evidence="7" id="KW-1185">Reference proteome</keyword>
<dbReference type="Proteomes" id="UP000070444">
    <property type="component" value="Unassembled WGS sequence"/>
</dbReference>
<keyword evidence="3" id="KW-0747">Spliceosome</keyword>
<feature type="compositionally biased region" description="Basic and acidic residues" evidence="4">
    <location>
        <begin position="221"/>
        <end position="250"/>
    </location>
</feature>
<reference evidence="6 7" key="1">
    <citation type="journal article" date="2015" name="Genome Biol. Evol.">
        <title>Phylogenomic analyses indicate that early fungi evolved digesting cell walls of algal ancestors of land plants.</title>
        <authorList>
            <person name="Chang Y."/>
            <person name="Wang S."/>
            <person name="Sekimoto S."/>
            <person name="Aerts A.L."/>
            <person name="Choi C."/>
            <person name="Clum A."/>
            <person name="LaButti K.M."/>
            <person name="Lindquist E.A."/>
            <person name="Yee Ngan C."/>
            <person name="Ohm R.A."/>
            <person name="Salamov A.A."/>
            <person name="Grigoriev I.V."/>
            <person name="Spatafora J.W."/>
            <person name="Berbee M.L."/>
        </authorList>
    </citation>
    <scope>NUCLEOTIDE SEQUENCE [LARGE SCALE GENOMIC DNA]</scope>
    <source>
        <strain evidence="6 7">NRRL 28638</strain>
    </source>
</reference>
<feature type="compositionally biased region" description="Basic and acidic residues" evidence="4">
    <location>
        <begin position="173"/>
        <end position="197"/>
    </location>
</feature>
<dbReference type="OrthoDB" id="666364at2759"/>
<evidence type="ECO:0000256" key="1">
    <source>
        <dbReference type="ARBA" id="ARBA00010197"/>
    </source>
</evidence>
<feature type="region of interest" description="Disordered" evidence="4">
    <location>
        <begin position="160"/>
        <end position="250"/>
    </location>
</feature>
<dbReference type="OMA" id="EDQVYDN"/>